<keyword evidence="1" id="KW-0732">Signal</keyword>
<feature type="signal peptide" evidence="1">
    <location>
        <begin position="1"/>
        <end position="20"/>
    </location>
</feature>
<sequence>MKFQSIILSLTISLASVIHARVCTTSSETGNIGGECYDLADGTNLAEVISIIAGIPYNFFSEPNCEGTPLNSDTDTIIFNSPFPSLPRSILICSSRT</sequence>
<organism evidence="2 3">
    <name type="scientific">Ambispora leptoticha</name>
    <dbReference type="NCBI Taxonomy" id="144679"/>
    <lineage>
        <taxon>Eukaryota</taxon>
        <taxon>Fungi</taxon>
        <taxon>Fungi incertae sedis</taxon>
        <taxon>Mucoromycota</taxon>
        <taxon>Glomeromycotina</taxon>
        <taxon>Glomeromycetes</taxon>
        <taxon>Archaeosporales</taxon>
        <taxon>Ambisporaceae</taxon>
        <taxon>Ambispora</taxon>
    </lineage>
</organism>
<dbReference type="Proteomes" id="UP000789508">
    <property type="component" value="Unassembled WGS sequence"/>
</dbReference>
<proteinExistence type="predicted"/>
<gene>
    <name evidence="2" type="ORF">ALEPTO_LOCUS9164</name>
</gene>
<comment type="caution">
    <text evidence="2">The sequence shown here is derived from an EMBL/GenBank/DDBJ whole genome shotgun (WGS) entry which is preliminary data.</text>
</comment>
<evidence type="ECO:0000256" key="1">
    <source>
        <dbReference type="SAM" id="SignalP"/>
    </source>
</evidence>
<dbReference type="EMBL" id="CAJVPS010006493">
    <property type="protein sequence ID" value="CAG8626016.1"/>
    <property type="molecule type" value="Genomic_DNA"/>
</dbReference>
<name>A0A9N9GUD2_9GLOM</name>
<protein>
    <submittedName>
        <fullName evidence="2">11298_t:CDS:1</fullName>
    </submittedName>
</protein>
<feature type="chain" id="PRO_5040454508" evidence="1">
    <location>
        <begin position="21"/>
        <end position="97"/>
    </location>
</feature>
<accession>A0A9N9GUD2</accession>
<evidence type="ECO:0000313" key="3">
    <source>
        <dbReference type="Proteomes" id="UP000789508"/>
    </source>
</evidence>
<reference evidence="2" key="1">
    <citation type="submission" date="2021-06" db="EMBL/GenBank/DDBJ databases">
        <authorList>
            <person name="Kallberg Y."/>
            <person name="Tangrot J."/>
            <person name="Rosling A."/>
        </authorList>
    </citation>
    <scope>NUCLEOTIDE SEQUENCE</scope>
    <source>
        <strain evidence="2">FL130A</strain>
    </source>
</reference>
<evidence type="ECO:0000313" key="2">
    <source>
        <dbReference type="EMBL" id="CAG8626016.1"/>
    </source>
</evidence>
<keyword evidence="3" id="KW-1185">Reference proteome</keyword>
<dbReference type="AlphaFoldDB" id="A0A9N9GUD2"/>